<protein>
    <submittedName>
        <fullName evidence="3">Alpha/beta hydrolase family protein</fullName>
    </submittedName>
</protein>
<proteinExistence type="predicted"/>
<evidence type="ECO:0000313" key="3">
    <source>
        <dbReference type="EMBL" id="MCV7630045.1"/>
    </source>
</evidence>
<dbReference type="Proteomes" id="UP001205867">
    <property type="component" value="Unassembled WGS sequence"/>
</dbReference>
<feature type="domain" description="DUF1023" evidence="2">
    <location>
        <begin position="72"/>
        <end position="263"/>
    </location>
</feature>
<feature type="region of interest" description="Disordered" evidence="1">
    <location>
        <begin position="336"/>
        <end position="355"/>
    </location>
</feature>
<keyword evidence="3" id="KW-0378">Hydrolase</keyword>
<gene>
    <name evidence="3" type="ORF">M3A82_011975</name>
</gene>
<sequence>MAARAGLSRASFGAAARSRVRERLRADMARRDGLGRRARSALDGIVHALKPEGMDPQLPARHLLEYVLDGPDGPRAVVAAGDPATATHLTWLVSGMGIRPQTAMWGTAREAAHLAAAQRAAGAPRPVVIAWLGYPAPSPWRVVLDGPGRRGGAMLAADVRAWWEFLRHGPGEDDDAAPALRARGTAVHGAVEAHSYGSLVAAHALRLLADRGLQPDDAEAPWPAERPVEALVVSGAVGLPAALAARAAHLGLRSGRVFRALAPGALLARVGRAVGRRRDWTDAAVLPVAPRPGLAGAAVRGHHTARWSPTAPGDAPRGYRDAGSVTLAATARVTAGLPLPPVPDGADPAGPVAPA</sequence>
<evidence type="ECO:0000313" key="4">
    <source>
        <dbReference type="Proteomes" id="UP001205867"/>
    </source>
</evidence>
<dbReference type="EMBL" id="JALXKZ020000057">
    <property type="protein sequence ID" value="MCV7630045.1"/>
    <property type="molecule type" value="Genomic_DNA"/>
</dbReference>
<organism evidence="3 4">
    <name type="scientific">Micrococcus luteus</name>
    <name type="common">Micrococcus lysodeikticus</name>
    <dbReference type="NCBI Taxonomy" id="1270"/>
    <lineage>
        <taxon>Bacteria</taxon>
        <taxon>Bacillati</taxon>
        <taxon>Actinomycetota</taxon>
        <taxon>Actinomycetes</taxon>
        <taxon>Micrococcales</taxon>
        <taxon>Micrococcaceae</taxon>
        <taxon>Micrococcus</taxon>
    </lineage>
</organism>
<comment type="caution">
    <text evidence="3">The sequence shown here is derived from an EMBL/GenBank/DDBJ whole genome shotgun (WGS) entry which is preliminary data.</text>
</comment>
<name>A0AAP3AJ43_MICLU</name>
<feature type="compositionally biased region" description="Low complexity" evidence="1">
    <location>
        <begin position="344"/>
        <end position="355"/>
    </location>
</feature>
<dbReference type="InterPro" id="IPR010427">
    <property type="entry name" value="DUF1023"/>
</dbReference>
<reference evidence="3" key="1">
    <citation type="submission" date="2023-06" db="EMBL/GenBank/DDBJ databases">
        <title>lsaBGC provides a comprehensive framework for evolutionary analysis of biosynthetic gene clusters within focal taxa.</title>
        <authorList>
            <person name="Salamzade R."/>
            <person name="Sandstrom S."/>
            <person name="Kalan L.R."/>
        </authorList>
    </citation>
    <scope>NUCLEOTIDE SEQUENCE</scope>
    <source>
        <strain evidence="3">P3-SID899</strain>
    </source>
</reference>
<evidence type="ECO:0000259" key="2">
    <source>
        <dbReference type="Pfam" id="PF06259"/>
    </source>
</evidence>
<evidence type="ECO:0000256" key="1">
    <source>
        <dbReference type="SAM" id="MobiDB-lite"/>
    </source>
</evidence>
<accession>A0AAP3AJ43</accession>
<dbReference type="AlphaFoldDB" id="A0AAP3AJ43"/>
<dbReference type="GO" id="GO:0016787">
    <property type="term" value="F:hydrolase activity"/>
    <property type="evidence" value="ECO:0007669"/>
    <property type="project" value="UniProtKB-KW"/>
</dbReference>
<dbReference type="Pfam" id="PF06259">
    <property type="entry name" value="Abhydrolase_8"/>
    <property type="match status" value="1"/>
</dbReference>